<evidence type="ECO:0000313" key="4">
    <source>
        <dbReference type="Proteomes" id="UP000429229"/>
    </source>
</evidence>
<dbReference type="Gene3D" id="3.30.160.20">
    <property type="match status" value="1"/>
</dbReference>
<gene>
    <name evidence="3" type="ORF">GRI68_11145</name>
</gene>
<dbReference type="PANTHER" id="PTHR47814">
    <property type="entry name" value="PEPTIDYL-TRNA HYDROLASE ARFB"/>
    <property type="match status" value="1"/>
</dbReference>
<organism evidence="3 4">
    <name type="scientific">Alteriqipengyuania halimionae</name>
    <dbReference type="NCBI Taxonomy" id="1926630"/>
    <lineage>
        <taxon>Bacteria</taxon>
        <taxon>Pseudomonadati</taxon>
        <taxon>Pseudomonadota</taxon>
        <taxon>Alphaproteobacteria</taxon>
        <taxon>Sphingomonadales</taxon>
        <taxon>Erythrobacteraceae</taxon>
        <taxon>Alteriqipengyuania</taxon>
    </lineage>
</organism>
<evidence type="ECO:0000259" key="2">
    <source>
        <dbReference type="Pfam" id="PF00472"/>
    </source>
</evidence>
<feature type="domain" description="Prokaryotic-type class I peptide chain release factors" evidence="2">
    <location>
        <begin position="15"/>
        <end position="131"/>
    </location>
</feature>
<feature type="compositionally biased region" description="Basic residues" evidence="1">
    <location>
        <begin position="100"/>
        <end position="133"/>
    </location>
</feature>
<reference evidence="3 4" key="1">
    <citation type="submission" date="2019-12" db="EMBL/GenBank/DDBJ databases">
        <title>Genomic-based taxomic classification of the family Erythrobacteraceae.</title>
        <authorList>
            <person name="Xu L."/>
        </authorList>
    </citation>
    <scope>NUCLEOTIDE SEQUENCE [LARGE SCALE GENOMIC DNA]</scope>
    <source>
        <strain evidence="3 4">LMG 29519</strain>
    </source>
</reference>
<sequence length="139" mass="15719">MSINETIQRAHTIAEESFIAASGPGGQNVNKVATAVQLRVNAYALRLPVPVFKRLQTLAGSKWTDAGEVLITAKSHRTQERNRADARDRMEELLREAHRQPKKRAKTRLNRLNKRKRLDQKKQRGAIKAKRGAVKPGDY</sequence>
<dbReference type="EC" id="3.1.1.29" evidence="3"/>
<comment type="caution">
    <text evidence="3">The sequence shown here is derived from an EMBL/GenBank/DDBJ whole genome shotgun (WGS) entry which is preliminary data.</text>
</comment>
<dbReference type="GO" id="GO:0072344">
    <property type="term" value="P:rescue of stalled ribosome"/>
    <property type="evidence" value="ECO:0007669"/>
    <property type="project" value="TreeGrafter"/>
</dbReference>
<dbReference type="GO" id="GO:0003747">
    <property type="term" value="F:translation release factor activity"/>
    <property type="evidence" value="ECO:0007669"/>
    <property type="project" value="InterPro"/>
</dbReference>
<dbReference type="InterPro" id="IPR000352">
    <property type="entry name" value="Pep_chain_release_fac_I"/>
</dbReference>
<evidence type="ECO:0000256" key="1">
    <source>
        <dbReference type="SAM" id="MobiDB-lite"/>
    </source>
</evidence>
<dbReference type="SUPFAM" id="SSF110916">
    <property type="entry name" value="Peptidyl-tRNA hydrolase domain-like"/>
    <property type="match status" value="1"/>
</dbReference>
<dbReference type="RefSeq" id="WP_160617303.1">
    <property type="nucleotide sequence ID" value="NZ_WTYR01000001.1"/>
</dbReference>
<evidence type="ECO:0000313" key="3">
    <source>
        <dbReference type="EMBL" id="MXP10734.1"/>
    </source>
</evidence>
<dbReference type="Pfam" id="PF00472">
    <property type="entry name" value="RF-1"/>
    <property type="match status" value="1"/>
</dbReference>
<name>A0A6I4U5T1_9SPHN</name>
<dbReference type="AlphaFoldDB" id="A0A6I4U5T1"/>
<dbReference type="NCBIfam" id="NF006718">
    <property type="entry name" value="PRK09256.1"/>
    <property type="match status" value="1"/>
</dbReference>
<keyword evidence="3" id="KW-0378">Hydrolase</keyword>
<protein>
    <submittedName>
        <fullName evidence="3">Aminoacyl-tRNA hydrolase</fullName>
        <ecNumber evidence="3">3.1.1.29</ecNumber>
    </submittedName>
</protein>
<dbReference type="GO" id="GO:0004045">
    <property type="term" value="F:peptidyl-tRNA hydrolase activity"/>
    <property type="evidence" value="ECO:0007669"/>
    <property type="project" value="UniProtKB-EC"/>
</dbReference>
<dbReference type="EMBL" id="WTYR01000001">
    <property type="protein sequence ID" value="MXP10734.1"/>
    <property type="molecule type" value="Genomic_DNA"/>
</dbReference>
<dbReference type="PANTHER" id="PTHR47814:SF1">
    <property type="entry name" value="PEPTIDYL-TRNA HYDROLASE ARFB"/>
    <property type="match status" value="1"/>
</dbReference>
<feature type="region of interest" description="Disordered" evidence="1">
    <location>
        <begin position="95"/>
        <end position="139"/>
    </location>
</feature>
<dbReference type="GO" id="GO:0043022">
    <property type="term" value="F:ribosome binding"/>
    <property type="evidence" value="ECO:0007669"/>
    <property type="project" value="TreeGrafter"/>
</dbReference>
<keyword evidence="4" id="KW-1185">Reference proteome</keyword>
<dbReference type="OrthoDB" id="9815709at2"/>
<accession>A0A6I4U5T1</accession>
<dbReference type="Proteomes" id="UP000429229">
    <property type="component" value="Unassembled WGS sequence"/>
</dbReference>
<proteinExistence type="predicted"/>